<name>A0AAD7F9C8_9AGAR</name>
<evidence type="ECO:0000313" key="1">
    <source>
        <dbReference type="EMBL" id="KAJ7610340.1"/>
    </source>
</evidence>
<reference evidence="1" key="1">
    <citation type="submission" date="2023-03" db="EMBL/GenBank/DDBJ databases">
        <title>Massive genome expansion in bonnet fungi (Mycena s.s.) driven by repeated elements and novel gene families across ecological guilds.</title>
        <authorList>
            <consortium name="Lawrence Berkeley National Laboratory"/>
            <person name="Harder C.B."/>
            <person name="Miyauchi S."/>
            <person name="Viragh M."/>
            <person name="Kuo A."/>
            <person name="Thoen E."/>
            <person name="Andreopoulos B."/>
            <person name="Lu D."/>
            <person name="Skrede I."/>
            <person name="Drula E."/>
            <person name="Henrissat B."/>
            <person name="Morin E."/>
            <person name="Kohler A."/>
            <person name="Barry K."/>
            <person name="LaButti K."/>
            <person name="Morin E."/>
            <person name="Salamov A."/>
            <person name="Lipzen A."/>
            <person name="Mereny Z."/>
            <person name="Hegedus B."/>
            <person name="Baldrian P."/>
            <person name="Stursova M."/>
            <person name="Weitz H."/>
            <person name="Taylor A."/>
            <person name="Grigoriev I.V."/>
            <person name="Nagy L.G."/>
            <person name="Martin F."/>
            <person name="Kauserud H."/>
        </authorList>
    </citation>
    <scope>NUCLEOTIDE SEQUENCE</scope>
    <source>
        <strain evidence="1">9284</strain>
    </source>
</reference>
<dbReference type="AlphaFoldDB" id="A0AAD7F9C8"/>
<evidence type="ECO:0000313" key="2">
    <source>
        <dbReference type="Proteomes" id="UP001221142"/>
    </source>
</evidence>
<protein>
    <submittedName>
        <fullName evidence="1">Uncharacterized protein</fullName>
    </submittedName>
</protein>
<sequence>MSRRETGECQVLDGDTPRLFVEYPTQKEETSDASTNQLLQRFDVAAAAGLRAFEDIAKLSRRLVRINVALMSERGMLLDILEPLSLEYNCLMAAVLTAHASCAHDLLKRRALLQVRRRQSSLVPIVHTDWERALAEMKVHVDAIQARWPETMEVLRIQLESLCHPPLLSWLFWTCSKNTKSDIHKLTNGLGSIMETAIRGVVELMRAYTEMDLAFQETRESPSANDLHIMGLTLRELIRLDTAFIRYRAGFWIMSRLAVERYSSEDLKNSPLRQLLLAESDYLFEHSPRPENIRWMKHYKY</sequence>
<dbReference type="Proteomes" id="UP001221142">
    <property type="component" value="Unassembled WGS sequence"/>
</dbReference>
<proteinExistence type="predicted"/>
<dbReference type="EMBL" id="JARKIF010000035">
    <property type="protein sequence ID" value="KAJ7610340.1"/>
    <property type="molecule type" value="Genomic_DNA"/>
</dbReference>
<keyword evidence="2" id="KW-1185">Reference proteome</keyword>
<comment type="caution">
    <text evidence="1">The sequence shown here is derived from an EMBL/GenBank/DDBJ whole genome shotgun (WGS) entry which is preliminary data.</text>
</comment>
<gene>
    <name evidence="1" type="ORF">FB45DRAFT_1066180</name>
</gene>
<organism evidence="1 2">
    <name type="scientific">Roridomyces roridus</name>
    <dbReference type="NCBI Taxonomy" id="1738132"/>
    <lineage>
        <taxon>Eukaryota</taxon>
        <taxon>Fungi</taxon>
        <taxon>Dikarya</taxon>
        <taxon>Basidiomycota</taxon>
        <taxon>Agaricomycotina</taxon>
        <taxon>Agaricomycetes</taxon>
        <taxon>Agaricomycetidae</taxon>
        <taxon>Agaricales</taxon>
        <taxon>Marasmiineae</taxon>
        <taxon>Mycenaceae</taxon>
        <taxon>Roridomyces</taxon>
    </lineage>
</organism>
<accession>A0AAD7F9C8</accession>